<name>A0A0E0FCW6_9ORYZ</name>
<feature type="region of interest" description="Disordered" evidence="1">
    <location>
        <begin position="18"/>
        <end position="71"/>
    </location>
</feature>
<dbReference type="AlphaFoldDB" id="A0A0E0FCW6"/>
<dbReference type="Gramene" id="OMERI12G10480.1">
    <property type="protein sequence ID" value="OMERI12G10480.1"/>
    <property type="gene ID" value="OMERI12G10480"/>
</dbReference>
<evidence type="ECO:0000256" key="1">
    <source>
        <dbReference type="SAM" id="MobiDB-lite"/>
    </source>
</evidence>
<feature type="compositionally biased region" description="Low complexity" evidence="1">
    <location>
        <begin position="50"/>
        <end position="61"/>
    </location>
</feature>
<dbReference type="Proteomes" id="UP000008021">
    <property type="component" value="Chromosome 12"/>
</dbReference>
<accession>A0A0E0FCW6</accession>
<organism evidence="2">
    <name type="scientific">Oryza meridionalis</name>
    <dbReference type="NCBI Taxonomy" id="40149"/>
    <lineage>
        <taxon>Eukaryota</taxon>
        <taxon>Viridiplantae</taxon>
        <taxon>Streptophyta</taxon>
        <taxon>Embryophyta</taxon>
        <taxon>Tracheophyta</taxon>
        <taxon>Spermatophyta</taxon>
        <taxon>Magnoliopsida</taxon>
        <taxon>Liliopsida</taxon>
        <taxon>Poales</taxon>
        <taxon>Poaceae</taxon>
        <taxon>BOP clade</taxon>
        <taxon>Oryzoideae</taxon>
        <taxon>Oryzeae</taxon>
        <taxon>Oryzinae</taxon>
        <taxon>Oryza</taxon>
    </lineage>
</organism>
<protein>
    <submittedName>
        <fullName evidence="2">Uncharacterized protein</fullName>
    </submittedName>
</protein>
<evidence type="ECO:0000313" key="2">
    <source>
        <dbReference type="EnsemblPlants" id="OMERI12G10480.1"/>
    </source>
</evidence>
<keyword evidence="3" id="KW-1185">Reference proteome</keyword>
<dbReference type="HOGENOM" id="CLU_2149883_0_0_1"/>
<dbReference type="EnsemblPlants" id="OMERI12G10480.1">
    <property type="protein sequence ID" value="OMERI12G10480.1"/>
    <property type="gene ID" value="OMERI12G10480"/>
</dbReference>
<reference evidence="2" key="1">
    <citation type="submission" date="2015-04" db="UniProtKB">
        <authorList>
            <consortium name="EnsemblPlants"/>
        </authorList>
    </citation>
    <scope>IDENTIFICATION</scope>
</reference>
<evidence type="ECO:0000313" key="3">
    <source>
        <dbReference type="Proteomes" id="UP000008021"/>
    </source>
</evidence>
<reference evidence="2" key="2">
    <citation type="submission" date="2018-05" db="EMBL/GenBank/DDBJ databases">
        <title>OmerRS3 (Oryza meridionalis Reference Sequence Version 3).</title>
        <authorList>
            <person name="Zhang J."/>
            <person name="Kudrna D."/>
            <person name="Lee S."/>
            <person name="Talag J."/>
            <person name="Welchert J."/>
            <person name="Wing R.A."/>
        </authorList>
    </citation>
    <scope>NUCLEOTIDE SEQUENCE [LARGE SCALE GENOMIC DNA]</scope>
    <source>
        <strain evidence="2">cv. OR44</strain>
    </source>
</reference>
<sequence length="112" mass="12158">MAPAALSMGTSLPARWSDMMRSVEPTSLPAMKTAGTGGERPRRRARSRSMSRPWSGSRSSSWTAAPTPRSEKRLTTVWHIGQLLAVKITTAFSVDSFATLSIISPAKLNKLN</sequence>
<proteinExistence type="predicted"/>